<evidence type="ECO:0000313" key="1">
    <source>
        <dbReference type="EMBL" id="VEU37029.1"/>
    </source>
</evidence>
<dbReference type="InterPro" id="IPR032710">
    <property type="entry name" value="NTF2-like_dom_sf"/>
</dbReference>
<accession>A0A448Z4Z1</accession>
<evidence type="ECO:0008006" key="3">
    <source>
        <dbReference type="Google" id="ProtNLM"/>
    </source>
</evidence>
<protein>
    <recommendedName>
        <fullName evidence="3">SnoaL-like domain-containing protein</fullName>
    </recommendedName>
</protein>
<dbReference type="OrthoDB" id="201750at2759"/>
<organism evidence="1 2">
    <name type="scientific">Pseudo-nitzschia multistriata</name>
    <dbReference type="NCBI Taxonomy" id="183589"/>
    <lineage>
        <taxon>Eukaryota</taxon>
        <taxon>Sar</taxon>
        <taxon>Stramenopiles</taxon>
        <taxon>Ochrophyta</taxon>
        <taxon>Bacillariophyta</taxon>
        <taxon>Bacillariophyceae</taxon>
        <taxon>Bacillariophycidae</taxon>
        <taxon>Bacillariales</taxon>
        <taxon>Bacillariaceae</taxon>
        <taxon>Pseudo-nitzschia</taxon>
    </lineage>
</organism>
<dbReference type="AlphaFoldDB" id="A0A448Z4Z1"/>
<dbReference type="Gene3D" id="3.10.450.50">
    <property type="match status" value="1"/>
</dbReference>
<dbReference type="EMBL" id="CAACVS010000114">
    <property type="protein sequence ID" value="VEU37029.1"/>
    <property type="molecule type" value="Genomic_DNA"/>
</dbReference>
<name>A0A448Z4Z1_9STRA</name>
<keyword evidence="2" id="KW-1185">Reference proteome</keyword>
<dbReference type="Proteomes" id="UP000291116">
    <property type="component" value="Unassembled WGS sequence"/>
</dbReference>
<dbReference type="SUPFAM" id="SSF54427">
    <property type="entry name" value="NTF2-like"/>
    <property type="match status" value="1"/>
</dbReference>
<reference evidence="1 2" key="1">
    <citation type="submission" date="2019-01" db="EMBL/GenBank/DDBJ databases">
        <authorList>
            <person name="Ferrante I. M."/>
        </authorList>
    </citation>
    <scope>NUCLEOTIDE SEQUENCE [LARGE SCALE GENOMIC DNA]</scope>
    <source>
        <strain evidence="1 2">B856</strain>
    </source>
</reference>
<gene>
    <name evidence="1" type="ORF">PSNMU_V1.4_AUG-EV-PASAV3_0039020</name>
</gene>
<evidence type="ECO:0000313" key="2">
    <source>
        <dbReference type="Proteomes" id="UP000291116"/>
    </source>
</evidence>
<proteinExistence type="predicted"/>
<sequence length="123" mass="13897">MRLFSDSIIYRDFNYDEVLRGKTEVRKFIEDFSFPGIEFKPDRFDDGKFSTCFTWDVCLDGQEDSIKGMSFYEIDPESRLVTYVRDVPESAIKPPPLGGLARALRPGLGVFQGVPTGSRPGGM</sequence>